<dbReference type="Gene3D" id="3.30.420.10">
    <property type="entry name" value="Ribonuclease H-like superfamily/Ribonuclease H"/>
    <property type="match status" value="1"/>
</dbReference>
<gene>
    <name evidence="4" type="ORF">FSB_LOCUS38347</name>
</gene>
<dbReference type="InterPro" id="IPR002156">
    <property type="entry name" value="RNaseH_domain"/>
</dbReference>
<dbReference type="InterPro" id="IPR026960">
    <property type="entry name" value="RVT-Znf"/>
</dbReference>
<feature type="domain" description="Reverse transcriptase zinc-binding" evidence="3">
    <location>
        <begin position="312"/>
        <end position="383"/>
    </location>
</feature>
<dbReference type="InterPro" id="IPR012337">
    <property type="entry name" value="RNaseH-like_sf"/>
</dbReference>
<dbReference type="GO" id="GO:0003676">
    <property type="term" value="F:nucleic acid binding"/>
    <property type="evidence" value="ECO:0007669"/>
    <property type="project" value="InterPro"/>
</dbReference>
<evidence type="ECO:0000259" key="3">
    <source>
        <dbReference type="Pfam" id="PF13966"/>
    </source>
</evidence>
<protein>
    <recommendedName>
        <fullName evidence="5">RNase H type-1 domain-containing protein</fullName>
    </recommendedName>
</protein>
<dbReference type="InterPro" id="IPR036397">
    <property type="entry name" value="RNaseH_sf"/>
</dbReference>
<reference evidence="4" key="1">
    <citation type="submission" date="2018-02" db="EMBL/GenBank/DDBJ databases">
        <authorList>
            <person name="Cohen D.B."/>
            <person name="Kent A.D."/>
        </authorList>
    </citation>
    <scope>NUCLEOTIDE SEQUENCE</scope>
</reference>
<dbReference type="GO" id="GO:0004523">
    <property type="term" value="F:RNA-DNA hybrid ribonuclease activity"/>
    <property type="evidence" value="ECO:0007669"/>
    <property type="project" value="InterPro"/>
</dbReference>
<sequence length="636" mass="72572">MDGAISGVSLCRNRPKITHLFFADDSLLFCRATLVECQNIQDILSLYEAASGQQLNREKTTLYFSKNTSQPAQEAIKLQLNVLAIRSYEKYLGLPSFIGRQKKICFSQIKERVWSKLKGWKETLLSQSGREILIKAVVQAIPAYSMSCFKLPSTLCNDLEKYMRNFWWGHHEKKQKIHWLSWESAKFFPHGNVLDTKDSIRGSYAWTSIRRAAHVIKKGMVWRIGDGNSTLIWQDNWLPDQGHRKIISPCSSLPLDSKVSQLINPQNRTWNTPLLEQIFFPYDAEAVQSIPLSHNPGPDEETSLRPSSSNGEAQKTLWKKVWSLHLPPKVKNFLWRACSESLPTKLNLWKRKVLRNAWCERCEEEVEDTSHSIWHCGVNTQVWAREDWSHRFKGNQGTFGDLAMKILMDEPDEVSGRFATIAWSLWHERNKFRLTPYTSLPEDTHSRAIALWLEFLAENTPAETRKTPSPAIPWSPPPLGLYKANFDGAIFQDSHEAGLGVIIRDSNGLIIASLAQKIPFPGSVVMVEALAARRAVTFAIEVGTWKIELEGDSEQIIKAINQEDPIFTPYGHIIEDIRCAAEQLQWSRFNHTKREGNKAAHALARLAKVSQDTDVWLETVPPVIGDVTHRDFILIQ</sequence>
<organism evidence="4">
    <name type="scientific">Fagus sylvatica</name>
    <name type="common">Beechnut</name>
    <dbReference type="NCBI Taxonomy" id="28930"/>
    <lineage>
        <taxon>Eukaryota</taxon>
        <taxon>Viridiplantae</taxon>
        <taxon>Streptophyta</taxon>
        <taxon>Embryophyta</taxon>
        <taxon>Tracheophyta</taxon>
        <taxon>Spermatophyta</taxon>
        <taxon>Magnoliopsida</taxon>
        <taxon>eudicotyledons</taxon>
        <taxon>Gunneridae</taxon>
        <taxon>Pentapetalae</taxon>
        <taxon>rosids</taxon>
        <taxon>fabids</taxon>
        <taxon>Fagales</taxon>
        <taxon>Fagaceae</taxon>
        <taxon>Fagus</taxon>
    </lineage>
</organism>
<evidence type="ECO:0000313" key="4">
    <source>
        <dbReference type="EMBL" id="SPD10465.1"/>
    </source>
</evidence>
<evidence type="ECO:0000256" key="1">
    <source>
        <dbReference type="SAM" id="MobiDB-lite"/>
    </source>
</evidence>
<dbReference type="InterPro" id="IPR044730">
    <property type="entry name" value="RNase_H-like_dom_plant"/>
</dbReference>
<dbReference type="PANTHER" id="PTHR33116">
    <property type="entry name" value="REVERSE TRANSCRIPTASE ZINC-BINDING DOMAIN-CONTAINING PROTEIN-RELATED-RELATED"/>
    <property type="match status" value="1"/>
</dbReference>
<dbReference type="PANTHER" id="PTHR33116:SF86">
    <property type="entry name" value="REVERSE TRANSCRIPTASE DOMAIN-CONTAINING PROTEIN"/>
    <property type="match status" value="1"/>
</dbReference>
<dbReference type="Pfam" id="PF13966">
    <property type="entry name" value="zf-RVT"/>
    <property type="match status" value="1"/>
</dbReference>
<dbReference type="Pfam" id="PF13456">
    <property type="entry name" value="RVT_3"/>
    <property type="match status" value="1"/>
</dbReference>
<dbReference type="EMBL" id="OIVN01003334">
    <property type="protein sequence ID" value="SPD10465.1"/>
    <property type="molecule type" value="Genomic_DNA"/>
</dbReference>
<feature type="region of interest" description="Disordered" evidence="1">
    <location>
        <begin position="291"/>
        <end position="310"/>
    </location>
</feature>
<dbReference type="SUPFAM" id="SSF53098">
    <property type="entry name" value="Ribonuclease H-like"/>
    <property type="match status" value="1"/>
</dbReference>
<proteinExistence type="predicted"/>
<dbReference type="AlphaFoldDB" id="A0A2N9HEU7"/>
<name>A0A2N9HEU7_FAGSY</name>
<accession>A0A2N9HEU7</accession>
<dbReference type="CDD" id="cd06222">
    <property type="entry name" value="RNase_H_like"/>
    <property type="match status" value="1"/>
</dbReference>
<evidence type="ECO:0008006" key="5">
    <source>
        <dbReference type="Google" id="ProtNLM"/>
    </source>
</evidence>
<feature type="domain" description="RNase H type-1" evidence="2">
    <location>
        <begin position="485"/>
        <end position="606"/>
    </location>
</feature>
<evidence type="ECO:0000259" key="2">
    <source>
        <dbReference type="Pfam" id="PF13456"/>
    </source>
</evidence>